<keyword evidence="2" id="KW-0732">Signal</keyword>
<evidence type="ECO:0000256" key="2">
    <source>
        <dbReference type="SAM" id="SignalP"/>
    </source>
</evidence>
<feature type="transmembrane region" description="Helical" evidence="1">
    <location>
        <begin position="386"/>
        <end position="406"/>
    </location>
</feature>
<keyword evidence="1" id="KW-0472">Membrane</keyword>
<gene>
    <name evidence="3" type="ORF">PAXINDRAFT_88943</name>
</gene>
<accession>A0A0C9TBC5</accession>
<dbReference type="PANTHER" id="PTHR35043:SF7">
    <property type="entry name" value="TRANSCRIPTION FACTOR DOMAIN-CONTAINING PROTEIN"/>
    <property type="match status" value="1"/>
</dbReference>
<feature type="signal peptide" evidence="2">
    <location>
        <begin position="1"/>
        <end position="18"/>
    </location>
</feature>
<keyword evidence="4" id="KW-1185">Reference proteome</keyword>
<dbReference type="HOGENOM" id="CLU_022883_6_1_1"/>
<name>A0A0C9TBC5_PAXIN</name>
<dbReference type="Proteomes" id="UP000053647">
    <property type="component" value="Unassembled WGS sequence"/>
</dbReference>
<feature type="chain" id="PRO_5002203449" evidence="2">
    <location>
        <begin position="19"/>
        <end position="466"/>
    </location>
</feature>
<feature type="transmembrane region" description="Helical" evidence="1">
    <location>
        <begin position="196"/>
        <end position="220"/>
    </location>
</feature>
<feature type="transmembrane region" description="Helical" evidence="1">
    <location>
        <begin position="171"/>
        <end position="190"/>
    </location>
</feature>
<dbReference type="EMBL" id="KN819639">
    <property type="protein sequence ID" value="KIJ08363.1"/>
    <property type="molecule type" value="Genomic_DNA"/>
</dbReference>
<evidence type="ECO:0000256" key="1">
    <source>
        <dbReference type="SAM" id="Phobius"/>
    </source>
</evidence>
<dbReference type="OrthoDB" id="9451547at2759"/>
<evidence type="ECO:0000313" key="3">
    <source>
        <dbReference type="EMBL" id="KIJ08363.1"/>
    </source>
</evidence>
<dbReference type="PANTHER" id="PTHR35043">
    <property type="entry name" value="TRANSCRIPTION FACTOR DOMAIN-CONTAINING PROTEIN"/>
    <property type="match status" value="1"/>
</dbReference>
<feature type="transmembrane region" description="Helical" evidence="1">
    <location>
        <begin position="42"/>
        <end position="62"/>
    </location>
</feature>
<reference evidence="3 4" key="1">
    <citation type="submission" date="2014-06" db="EMBL/GenBank/DDBJ databases">
        <authorList>
            <consortium name="DOE Joint Genome Institute"/>
            <person name="Kuo A."/>
            <person name="Kohler A."/>
            <person name="Nagy L.G."/>
            <person name="Floudas D."/>
            <person name="Copeland A."/>
            <person name="Barry K.W."/>
            <person name="Cichocki N."/>
            <person name="Veneault-Fourrey C."/>
            <person name="LaButti K."/>
            <person name="Lindquist E.A."/>
            <person name="Lipzen A."/>
            <person name="Lundell T."/>
            <person name="Morin E."/>
            <person name="Murat C."/>
            <person name="Sun H."/>
            <person name="Tunlid A."/>
            <person name="Henrissat B."/>
            <person name="Grigoriev I.V."/>
            <person name="Hibbett D.S."/>
            <person name="Martin F."/>
            <person name="Nordberg H.P."/>
            <person name="Cantor M.N."/>
            <person name="Hua S.X."/>
        </authorList>
    </citation>
    <scope>NUCLEOTIDE SEQUENCE [LARGE SCALE GENOMIC DNA]</scope>
    <source>
        <strain evidence="3 4">ATCC 200175</strain>
    </source>
</reference>
<feature type="transmembrane region" description="Helical" evidence="1">
    <location>
        <begin position="418"/>
        <end position="444"/>
    </location>
</feature>
<sequence>MLPLLLVFSLLVVQLASAAPTNAASESPAPAPDPTSSNYRSVWSILGTCALTLIICIWKTSFPNITHEESRYKVVLYRVALGLVALVTPEITTMRAYSEWRHAGRIKGDFSDQQWTRTHGFFALMGGFILQDGRKQGLLSTRKALKCLRHEKLVNPKITEKEISDRSKSDALGNVLLVLQLSWFILQVIARAANDLAITLVEIDTLTLAALSLPLFFFWWSKPMAVEYDVAHRIPDFDHHSIMHLIVLHATIYREEAPCGEDNPDSSTGQGNDDDSLLVQSDCHIPFVYPDCSWCGRSFHPFGIDACQRNASDKQWTRTHGFFALMGGFILQDGAQQELLNTREVIGGGDDDENVVFVGLIVWMVFGALHTIAWDFQFPSQTEKTIWHVASFTLIGAPCIFFLAFFIDKIKVVRPSDILMNTIAGVTLCIGVVARFLLLVLMLASLRDLPPSAHDTVSWTVYVPHL</sequence>
<proteinExistence type="predicted"/>
<reference evidence="4" key="2">
    <citation type="submission" date="2015-01" db="EMBL/GenBank/DDBJ databases">
        <title>Evolutionary Origins and Diversification of the Mycorrhizal Mutualists.</title>
        <authorList>
            <consortium name="DOE Joint Genome Institute"/>
            <consortium name="Mycorrhizal Genomics Consortium"/>
            <person name="Kohler A."/>
            <person name="Kuo A."/>
            <person name="Nagy L.G."/>
            <person name="Floudas D."/>
            <person name="Copeland A."/>
            <person name="Barry K.W."/>
            <person name="Cichocki N."/>
            <person name="Veneault-Fourrey C."/>
            <person name="LaButti K."/>
            <person name="Lindquist E.A."/>
            <person name="Lipzen A."/>
            <person name="Lundell T."/>
            <person name="Morin E."/>
            <person name="Murat C."/>
            <person name="Riley R."/>
            <person name="Ohm R."/>
            <person name="Sun H."/>
            <person name="Tunlid A."/>
            <person name="Henrissat B."/>
            <person name="Grigoriev I.V."/>
            <person name="Hibbett D.S."/>
            <person name="Martin F."/>
        </authorList>
    </citation>
    <scope>NUCLEOTIDE SEQUENCE [LARGE SCALE GENOMIC DNA]</scope>
    <source>
        <strain evidence="4">ATCC 200175</strain>
    </source>
</reference>
<dbReference type="AlphaFoldDB" id="A0A0C9TBC5"/>
<evidence type="ECO:0000313" key="4">
    <source>
        <dbReference type="Proteomes" id="UP000053647"/>
    </source>
</evidence>
<keyword evidence="1" id="KW-1133">Transmembrane helix</keyword>
<protein>
    <submittedName>
        <fullName evidence="3">Uncharacterized protein</fullName>
    </submittedName>
</protein>
<organism evidence="3 4">
    <name type="scientific">Paxillus involutus ATCC 200175</name>
    <dbReference type="NCBI Taxonomy" id="664439"/>
    <lineage>
        <taxon>Eukaryota</taxon>
        <taxon>Fungi</taxon>
        <taxon>Dikarya</taxon>
        <taxon>Basidiomycota</taxon>
        <taxon>Agaricomycotina</taxon>
        <taxon>Agaricomycetes</taxon>
        <taxon>Agaricomycetidae</taxon>
        <taxon>Boletales</taxon>
        <taxon>Paxilineae</taxon>
        <taxon>Paxillaceae</taxon>
        <taxon>Paxillus</taxon>
    </lineage>
</organism>
<feature type="transmembrane region" description="Helical" evidence="1">
    <location>
        <begin position="355"/>
        <end position="374"/>
    </location>
</feature>
<keyword evidence="1" id="KW-0812">Transmembrane</keyword>